<keyword evidence="3" id="KW-0677">Repeat</keyword>
<feature type="region of interest" description="Disordered" evidence="4">
    <location>
        <begin position="350"/>
        <end position="376"/>
    </location>
</feature>
<keyword evidence="2" id="KW-0433">Leucine-rich repeat</keyword>
<keyword evidence="6" id="KW-1185">Reference proteome</keyword>
<dbReference type="OrthoDB" id="1668230at2759"/>
<evidence type="ECO:0000313" key="6">
    <source>
        <dbReference type="Proteomes" id="UP000239649"/>
    </source>
</evidence>
<proteinExistence type="predicted"/>
<feature type="compositionally biased region" description="Polar residues" evidence="4">
    <location>
        <begin position="350"/>
        <end position="360"/>
    </location>
</feature>
<evidence type="ECO:0000256" key="1">
    <source>
        <dbReference type="ARBA" id="ARBA00004430"/>
    </source>
</evidence>
<dbReference type="PANTHER" id="PTHR48051:SF1">
    <property type="entry name" value="RAS SUPPRESSOR PROTEIN 1"/>
    <property type="match status" value="1"/>
</dbReference>
<dbReference type="AlphaFoldDB" id="A0A2P6VH10"/>
<reference evidence="5 6" key="1">
    <citation type="journal article" date="2018" name="Plant J.">
        <title>Genome sequences of Chlorella sorokiniana UTEX 1602 and Micractinium conductrix SAG 241.80: implications to maltose excretion by a green alga.</title>
        <authorList>
            <person name="Arriola M.B."/>
            <person name="Velmurugan N."/>
            <person name="Zhang Y."/>
            <person name="Plunkett M.H."/>
            <person name="Hondzo H."/>
            <person name="Barney B.M."/>
        </authorList>
    </citation>
    <scope>NUCLEOTIDE SEQUENCE [LARGE SCALE GENOMIC DNA]</scope>
    <source>
        <strain evidence="5 6">SAG 241.80</strain>
    </source>
</reference>
<organism evidence="5 6">
    <name type="scientific">Micractinium conductrix</name>
    <dbReference type="NCBI Taxonomy" id="554055"/>
    <lineage>
        <taxon>Eukaryota</taxon>
        <taxon>Viridiplantae</taxon>
        <taxon>Chlorophyta</taxon>
        <taxon>core chlorophytes</taxon>
        <taxon>Trebouxiophyceae</taxon>
        <taxon>Chlorellales</taxon>
        <taxon>Chlorellaceae</taxon>
        <taxon>Chlorella clade</taxon>
        <taxon>Micractinium</taxon>
    </lineage>
</organism>
<evidence type="ECO:0000256" key="2">
    <source>
        <dbReference type="ARBA" id="ARBA00022614"/>
    </source>
</evidence>
<evidence type="ECO:0000256" key="4">
    <source>
        <dbReference type="SAM" id="MobiDB-lite"/>
    </source>
</evidence>
<dbReference type="EMBL" id="LHPF02000007">
    <property type="protein sequence ID" value="PSC73358.1"/>
    <property type="molecule type" value="Genomic_DNA"/>
</dbReference>
<feature type="compositionally biased region" description="Low complexity" evidence="4">
    <location>
        <begin position="361"/>
        <end position="370"/>
    </location>
</feature>
<protein>
    <submittedName>
        <fullName evidence="5">Leucine rich repeat</fullName>
    </submittedName>
</protein>
<dbReference type="Gene3D" id="3.80.10.10">
    <property type="entry name" value="Ribonuclease Inhibitor"/>
    <property type="match status" value="1"/>
</dbReference>
<dbReference type="InterPro" id="IPR032675">
    <property type="entry name" value="LRR_dom_sf"/>
</dbReference>
<sequence>MWRDVTLDFHWDDAIRDVTLVLEIAEDWQNAALVLGMLGSNLERLQVLAGPEGIEDHSIAWLAIMPTLREFSLEYTTGQWLTHTVAFPAGLEKLTLRRMGHVAGGYAVMWRLPDALPRLAALRQLRLPRLELSPEGWAARGHPLAPLGSLTTLERLDLRGSRLIRGLPDELSALSRLSALVLRRCSLPEGKADLEAGLAVLPTLRALAELDMSGCGLGVLPAPVAAMSTLQTLLLAHNHLSVVTDLLGGAWLSRLVRLSLDYQQRLVEEGRFCHLPQQLFTCSRLERLSYVIECKKLFDAEQAVRRLFDALPGMRSDAGLSTRFLRRLAATFRKVRVVVVQAGEGEALTGSNDGSEFSVTDGSAGYSSDSSSDEDW</sequence>
<dbReference type="PANTHER" id="PTHR48051">
    <property type="match status" value="1"/>
</dbReference>
<dbReference type="InterPro" id="IPR050216">
    <property type="entry name" value="LRR_domain-containing"/>
</dbReference>
<evidence type="ECO:0000313" key="5">
    <source>
        <dbReference type="EMBL" id="PSC73358.1"/>
    </source>
</evidence>
<comment type="subcellular location">
    <subcellularLocation>
        <location evidence="1">Cytoplasm</location>
        <location evidence="1">Cytoskeleton</location>
        <location evidence="1">Cilium axoneme</location>
    </subcellularLocation>
</comment>
<dbReference type="GO" id="GO:0005930">
    <property type="term" value="C:axoneme"/>
    <property type="evidence" value="ECO:0007669"/>
    <property type="project" value="UniProtKB-SubCell"/>
</dbReference>
<dbReference type="Proteomes" id="UP000239649">
    <property type="component" value="Unassembled WGS sequence"/>
</dbReference>
<gene>
    <name evidence="5" type="ORF">C2E20_3542</name>
</gene>
<dbReference type="SUPFAM" id="SSF52047">
    <property type="entry name" value="RNI-like"/>
    <property type="match status" value="1"/>
</dbReference>
<comment type="caution">
    <text evidence="5">The sequence shown here is derived from an EMBL/GenBank/DDBJ whole genome shotgun (WGS) entry which is preliminary data.</text>
</comment>
<evidence type="ECO:0000256" key="3">
    <source>
        <dbReference type="ARBA" id="ARBA00022737"/>
    </source>
</evidence>
<name>A0A2P6VH10_9CHLO</name>
<accession>A0A2P6VH10</accession>
<dbReference type="STRING" id="554055.A0A2P6VH10"/>